<accession>Q9X9Q3</accession>
<reference evidence="2" key="1">
    <citation type="journal article" date="2006" name="Microbiology">
        <title>Identification and functional analysis of the genes for naphthalenesulfonate catabolism by Sphingomonas xenophaga BN6.</title>
        <authorList>
            <person name="Keck A."/>
            <person name="Conradt D."/>
            <person name="Mahler A."/>
            <person name="Stolz A."/>
            <person name="Mattes R."/>
            <person name="Klein J."/>
        </authorList>
    </citation>
    <scope>NUCLEOTIDE SEQUENCE</scope>
    <source>
        <strain evidence="2">BN6</strain>
    </source>
</reference>
<proteinExistence type="predicted"/>
<name>Q9X9Q3_SPHXE</name>
<evidence type="ECO:0000313" key="2">
    <source>
        <dbReference type="EMBL" id="AAD45420.1"/>
    </source>
</evidence>
<dbReference type="InterPro" id="IPR002513">
    <property type="entry name" value="Tn3_Tnp_DDE_dom"/>
</dbReference>
<organism evidence="2">
    <name type="scientific">Sphingobium xenophagum</name>
    <dbReference type="NCBI Taxonomy" id="121428"/>
    <lineage>
        <taxon>Bacteria</taxon>
        <taxon>Pseudomonadati</taxon>
        <taxon>Pseudomonadota</taxon>
        <taxon>Alphaproteobacteria</taxon>
        <taxon>Sphingomonadales</taxon>
        <taxon>Sphingomonadaceae</taxon>
        <taxon>Sphingobium</taxon>
    </lineage>
</organism>
<dbReference type="AlphaFoldDB" id="Q9X9Q3"/>
<dbReference type="GO" id="GO:0006313">
    <property type="term" value="P:DNA transposition"/>
    <property type="evidence" value="ECO:0007669"/>
    <property type="project" value="InterPro"/>
</dbReference>
<feature type="domain" description="Tn3 transposase DDE" evidence="1">
    <location>
        <begin position="251"/>
        <end position="308"/>
    </location>
</feature>
<dbReference type="EMBL" id="U65001">
    <property type="protein sequence ID" value="AAD45420.1"/>
    <property type="molecule type" value="Genomic_DNA"/>
</dbReference>
<evidence type="ECO:0000259" key="1">
    <source>
        <dbReference type="Pfam" id="PF01526"/>
    </source>
</evidence>
<dbReference type="Pfam" id="PF01526">
    <property type="entry name" value="DDE_Tnp_Tn3"/>
    <property type="match status" value="1"/>
</dbReference>
<sequence>MRRHPDGRRHALFGLFPARRKRELTDGLIDLPIEIVHKVGSRARNRVLKAFVTEVERVSSKEGLLVRIAEAACLQPEGMVRDVVFPAAGGANVLAAIVREHKASDGFERRVHRVLRVSYCVSYLRHYRRMLPAVLGVLEFRSNNPVHRLVLDAVDLLRRTSGSRRVLRPEDGVPLDGVVPPKWRDLVVEKDDDGRPRINRINYEICVLIALRERLRCKEILVVGADRYRNPDDDLPRDFETRRADCYLLRQGREIATNRLEDQELSVLALHLLQNCLVYVNTRMLQRVLDAPSTATKIWASRISPVSRSTTIPIFPRHNRRTASPQVYGSAAG</sequence>
<protein>
    <submittedName>
        <fullName evidence="2">Putative resolvase</fullName>
    </submittedName>
</protein>
<dbReference type="GO" id="GO:0004803">
    <property type="term" value="F:transposase activity"/>
    <property type="evidence" value="ECO:0007669"/>
    <property type="project" value="InterPro"/>
</dbReference>